<gene>
    <name evidence="1" type="ORF">Sspor_42410</name>
</gene>
<sequence>MAMDAQQRTEFVNAYTKTLITAWSSDEYRARLKSDPRSALAESGLTLPADAEIVIVSADPETQPDGNLDVQVGLWEAGLASGRFEFHVPDAPVVETAELSESDLSGLSGGGKGGGPTVLTCCCPCSCCT</sequence>
<dbReference type="RefSeq" id="WP_237403942.1">
    <property type="nucleotide sequence ID" value="NZ_BAAATO010000016.1"/>
</dbReference>
<accession>A0ABQ3TE37</accession>
<dbReference type="EMBL" id="BNED01000005">
    <property type="protein sequence ID" value="GHI78680.1"/>
    <property type="molecule type" value="Genomic_DNA"/>
</dbReference>
<evidence type="ECO:0000313" key="1">
    <source>
        <dbReference type="EMBL" id="GHI78680.1"/>
    </source>
</evidence>
<dbReference type="Gene3D" id="3.90.330.10">
    <property type="entry name" value="Nitrile hydratase alpha /Thiocyanate hydrolase gamma"/>
    <property type="match status" value="1"/>
</dbReference>
<proteinExistence type="predicted"/>
<dbReference type="InterPro" id="IPR036648">
    <property type="entry name" value="CN_Hdrase_a/SCN_Hdrase_g_sf"/>
</dbReference>
<organism evidence="1 2">
    <name type="scientific">Streptomyces spororaveus</name>
    <dbReference type="NCBI Taxonomy" id="284039"/>
    <lineage>
        <taxon>Bacteria</taxon>
        <taxon>Bacillati</taxon>
        <taxon>Actinomycetota</taxon>
        <taxon>Actinomycetes</taxon>
        <taxon>Kitasatosporales</taxon>
        <taxon>Streptomycetaceae</taxon>
        <taxon>Streptomyces</taxon>
    </lineage>
</organism>
<protein>
    <recommendedName>
        <fullName evidence="3">NHLP leader peptide family natural product</fullName>
    </recommendedName>
</protein>
<dbReference type="Proteomes" id="UP000608522">
    <property type="component" value="Unassembled WGS sequence"/>
</dbReference>
<reference evidence="2" key="1">
    <citation type="submission" date="2023-07" db="EMBL/GenBank/DDBJ databases">
        <title>Whole genome shotgun sequence of Streptomyces spororaveus NBRC 15456.</title>
        <authorList>
            <person name="Komaki H."/>
            <person name="Tamura T."/>
        </authorList>
    </citation>
    <scope>NUCLEOTIDE SEQUENCE [LARGE SCALE GENOMIC DNA]</scope>
    <source>
        <strain evidence="2">NBRC 15456</strain>
    </source>
</reference>
<comment type="caution">
    <text evidence="1">The sequence shown here is derived from an EMBL/GenBank/DDBJ whole genome shotgun (WGS) entry which is preliminary data.</text>
</comment>
<name>A0ABQ3TE37_9ACTN</name>
<keyword evidence="2" id="KW-1185">Reference proteome</keyword>
<evidence type="ECO:0008006" key="3">
    <source>
        <dbReference type="Google" id="ProtNLM"/>
    </source>
</evidence>
<dbReference type="SUPFAM" id="SSF56209">
    <property type="entry name" value="Nitrile hydratase alpha chain"/>
    <property type="match status" value="1"/>
</dbReference>
<evidence type="ECO:0000313" key="2">
    <source>
        <dbReference type="Proteomes" id="UP000608522"/>
    </source>
</evidence>